<dbReference type="InterPro" id="IPR049449">
    <property type="entry name" value="TesB_ACOT8-like_N"/>
</dbReference>
<evidence type="ECO:0000313" key="5">
    <source>
        <dbReference type="Proteomes" id="UP000799771"/>
    </source>
</evidence>
<dbReference type="GeneID" id="54413323"/>
<dbReference type="CDD" id="cd03445">
    <property type="entry name" value="Thioesterase_II_repeat2"/>
    <property type="match status" value="1"/>
</dbReference>
<dbReference type="Gene3D" id="2.40.160.210">
    <property type="entry name" value="Acyl-CoA thioesterase, double hotdog domain"/>
    <property type="match status" value="1"/>
</dbReference>
<dbReference type="GO" id="GO:0005782">
    <property type="term" value="C:peroxisomal matrix"/>
    <property type="evidence" value="ECO:0007669"/>
    <property type="project" value="TreeGrafter"/>
</dbReference>
<dbReference type="InterPro" id="IPR029069">
    <property type="entry name" value="HotDog_dom_sf"/>
</dbReference>
<keyword evidence="5" id="KW-1185">Reference proteome</keyword>
<protein>
    <submittedName>
        <fullName evidence="4">Acyl-CoA thioesteras-like protein</fullName>
    </submittedName>
</protein>
<organism evidence="4 5">
    <name type="scientific">Dothidotthia symphoricarpi CBS 119687</name>
    <dbReference type="NCBI Taxonomy" id="1392245"/>
    <lineage>
        <taxon>Eukaryota</taxon>
        <taxon>Fungi</taxon>
        <taxon>Dikarya</taxon>
        <taxon>Ascomycota</taxon>
        <taxon>Pezizomycotina</taxon>
        <taxon>Dothideomycetes</taxon>
        <taxon>Pleosporomycetidae</taxon>
        <taxon>Pleosporales</taxon>
        <taxon>Dothidotthiaceae</taxon>
        <taxon>Dothidotthia</taxon>
    </lineage>
</organism>
<name>A0A6A6AE57_9PLEO</name>
<comment type="similarity">
    <text evidence="1">Belongs to the C/M/P thioester hydrolase family.</text>
</comment>
<dbReference type="PANTHER" id="PTHR11066:SF64">
    <property type="entry name" value="ACYL-COA THIOESTERASE (AFU_ORTHOLOGUE AFUA_1G12060)"/>
    <property type="match status" value="1"/>
</dbReference>
<dbReference type="Proteomes" id="UP000799771">
    <property type="component" value="Unassembled WGS sequence"/>
</dbReference>
<dbReference type="GO" id="GO:0006637">
    <property type="term" value="P:acyl-CoA metabolic process"/>
    <property type="evidence" value="ECO:0007669"/>
    <property type="project" value="InterPro"/>
</dbReference>
<keyword evidence="2" id="KW-0378">Hydrolase</keyword>
<dbReference type="RefSeq" id="XP_033523774.1">
    <property type="nucleotide sequence ID" value="XM_033672891.1"/>
</dbReference>
<dbReference type="PANTHER" id="PTHR11066">
    <property type="entry name" value="ACYL-COA THIOESTERASE"/>
    <property type="match status" value="1"/>
</dbReference>
<evidence type="ECO:0000313" key="4">
    <source>
        <dbReference type="EMBL" id="KAF2129385.1"/>
    </source>
</evidence>
<feature type="domain" description="Acyl-CoA thioesterase-like N-terminal HotDog" evidence="3">
    <location>
        <begin position="45"/>
        <end position="122"/>
    </location>
</feature>
<dbReference type="Pfam" id="PF13622">
    <property type="entry name" value="4HBT_3"/>
    <property type="match status" value="1"/>
</dbReference>
<evidence type="ECO:0000256" key="1">
    <source>
        <dbReference type="ARBA" id="ARBA00006538"/>
    </source>
</evidence>
<dbReference type="GO" id="GO:0009062">
    <property type="term" value="P:fatty acid catabolic process"/>
    <property type="evidence" value="ECO:0007669"/>
    <property type="project" value="TreeGrafter"/>
</dbReference>
<gene>
    <name evidence="4" type="ORF">P153DRAFT_431350</name>
</gene>
<reference evidence="4" key="1">
    <citation type="journal article" date="2020" name="Stud. Mycol.">
        <title>101 Dothideomycetes genomes: a test case for predicting lifestyles and emergence of pathogens.</title>
        <authorList>
            <person name="Haridas S."/>
            <person name="Albert R."/>
            <person name="Binder M."/>
            <person name="Bloem J."/>
            <person name="Labutti K."/>
            <person name="Salamov A."/>
            <person name="Andreopoulos B."/>
            <person name="Baker S."/>
            <person name="Barry K."/>
            <person name="Bills G."/>
            <person name="Bluhm B."/>
            <person name="Cannon C."/>
            <person name="Castanera R."/>
            <person name="Culley D."/>
            <person name="Daum C."/>
            <person name="Ezra D."/>
            <person name="Gonzalez J."/>
            <person name="Henrissat B."/>
            <person name="Kuo A."/>
            <person name="Liang C."/>
            <person name="Lipzen A."/>
            <person name="Lutzoni F."/>
            <person name="Magnuson J."/>
            <person name="Mondo S."/>
            <person name="Nolan M."/>
            <person name="Ohm R."/>
            <person name="Pangilinan J."/>
            <person name="Park H.-J."/>
            <person name="Ramirez L."/>
            <person name="Alfaro M."/>
            <person name="Sun H."/>
            <person name="Tritt A."/>
            <person name="Yoshinaga Y."/>
            <person name="Zwiers L.-H."/>
            <person name="Turgeon B."/>
            <person name="Goodwin S."/>
            <person name="Spatafora J."/>
            <person name="Crous P."/>
            <person name="Grigoriev I."/>
        </authorList>
    </citation>
    <scope>NUCLEOTIDE SEQUENCE</scope>
    <source>
        <strain evidence="4">CBS 119687</strain>
    </source>
</reference>
<dbReference type="OrthoDB" id="68328at2759"/>
<dbReference type="InterPro" id="IPR042171">
    <property type="entry name" value="Acyl-CoA_hotdog"/>
</dbReference>
<dbReference type="AlphaFoldDB" id="A0A6A6AE57"/>
<accession>A0A6A6AE57</accession>
<dbReference type="CDD" id="cd03444">
    <property type="entry name" value="Thioesterase_II_repeat1"/>
    <property type="match status" value="1"/>
</dbReference>
<dbReference type="SUPFAM" id="SSF54637">
    <property type="entry name" value="Thioesterase/thiol ester dehydrase-isomerase"/>
    <property type="match status" value="2"/>
</dbReference>
<sequence>MVVRPYFTEDKKVLPLDKILELEKIDDWTFRSIVKAYSPYGGENGTFGGYVFSQAAWAAALTVDEGYMIHNNTGFFILGGKPDEHFTYKVQKIRDGYGYCTRFVTVTQVEGAGDMFTCTCSFKREELSSIEVQEPINIKETYREVLQGKEDDPMQHRDVPDNDSENFNKVYLPAHPDHFNPVPGLHIRVPDMAKYNANRTATDRRHLHFYTLRGSLPLPTAPFPPAPGPNGKIALTRWANLHAIGHAYASDRNSLFCIPTHLDRPDFTRMASLSHTVIFHVGVKDLIMAAEPRIDHPNADPTLWEDGSLPMCNLEGHEKGDKDGRQWFVQEMWFSRATGGRALHCSRMMDYETGTHIATTFQDGLVRFAVPNTKL</sequence>
<dbReference type="EMBL" id="ML977506">
    <property type="protein sequence ID" value="KAF2129385.1"/>
    <property type="molecule type" value="Genomic_DNA"/>
</dbReference>
<evidence type="ECO:0000256" key="2">
    <source>
        <dbReference type="ARBA" id="ARBA00022801"/>
    </source>
</evidence>
<dbReference type="GO" id="GO:0047617">
    <property type="term" value="F:fatty acyl-CoA hydrolase activity"/>
    <property type="evidence" value="ECO:0007669"/>
    <property type="project" value="InterPro"/>
</dbReference>
<evidence type="ECO:0000259" key="3">
    <source>
        <dbReference type="Pfam" id="PF13622"/>
    </source>
</evidence>
<proteinExistence type="inferred from homology"/>
<dbReference type="InterPro" id="IPR003703">
    <property type="entry name" value="Acyl_CoA_thio"/>
</dbReference>